<keyword evidence="4" id="KW-0412">Isoleucine biosynthesis</keyword>
<dbReference type="UniPathway" id="UPA00047">
    <property type="reaction ID" value="UER00066"/>
</dbReference>
<keyword evidence="12" id="KW-1185">Reference proteome</keyword>
<dbReference type="GO" id="GO:0043714">
    <property type="term" value="F:(R)-citramalate synthase activity"/>
    <property type="evidence" value="ECO:0007669"/>
    <property type="project" value="UniProtKB-UniRule"/>
</dbReference>
<evidence type="ECO:0000256" key="2">
    <source>
        <dbReference type="ARBA" id="ARBA00006154"/>
    </source>
</evidence>
<dbReference type="SUPFAM" id="SSF110921">
    <property type="entry name" value="2-isopropylmalate synthase LeuA, allosteric (dimerisation) domain"/>
    <property type="match status" value="1"/>
</dbReference>
<feature type="domain" description="Pyruvate carboxyltransferase" evidence="10">
    <location>
        <begin position="23"/>
        <end position="285"/>
    </location>
</feature>
<evidence type="ECO:0000313" key="12">
    <source>
        <dbReference type="Proteomes" id="UP000677305"/>
    </source>
</evidence>
<dbReference type="PROSITE" id="PS50991">
    <property type="entry name" value="PYR_CT"/>
    <property type="match status" value="1"/>
</dbReference>
<dbReference type="EC" id="2.3.3.21" evidence="8"/>
<dbReference type="InterPro" id="IPR002034">
    <property type="entry name" value="AIPM/Hcit_synth_CS"/>
</dbReference>
<dbReference type="PANTHER" id="PTHR43538">
    <property type="entry name" value="ALPHA-IPM SYNTHASE/HOMOCITRATE SYNTHASE"/>
    <property type="match status" value="1"/>
</dbReference>
<dbReference type="OrthoDB" id="9804858at2"/>
<evidence type="ECO:0000256" key="4">
    <source>
        <dbReference type="ARBA" id="ARBA00022624"/>
    </source>
</evidence>
<dbReference type="Gene3D" id="3.30.160.270">
    <property type="match status" value="1"/>
</dbReference>
<comment type="catalytic activity">
    <reaction evidence="7">
        <text>pyruvate + acetyl-CoA + H2O = (3R)-citramalate + CoA + H(+)</text>
        <dbReference type="Rhea" id="RHEA:19045"/>
        <dbReference type="ChEBI" id="CHEBI:15361"/>
        <dbReference type="ChEBI" id="CHEBI:15377"/>
        <dbReference type="ChEBI" id="CHEBI:15378"/>
        <dbReference type="ChEBI" id="CHEBI:30934"/>
        <dbReference type="ChEBI" id="CHEBI:57287"/>
        <dbReference type="ChEBI" id="CHEBI:57288"/>
        <dbReference type="EC" id="2.3.3.21"/>
    </reaction>
</comment>
<gene>
    <name evidence="11" type="ORF">HYG85_19330</name>
</gene>
<dbReference type="Pfam" id="PF08502">
    <property type="entry name" value="LeuA_dimer"/>
    <property type="match status" value="1"/>
</dbReference>
<dbReference type="GO" id="GO:0009097">
    <property type="term" value="P:isoleucine biosynthetic process"/>
    <property type="evidence" value="ECO:0007669"/>
    <property type="project" value="UniProtKB-UniRule"/>
</dbReference>
<dbReference type="Pfam" id="PF22617">
    <property type="entry name" value="HCS_D2"/>
    <property type="match status" value="1"/>
</dbReference>
<dbReference type="InterPro" id="IPR013785">
    <property type="entry name" value="Aldolase_TIM"/>
</dbReference>
<dbReference type="Pfam" id="PF00682">
    <property type="entry name" value="HMGL-like"/>
    <property type="match status" value="1"/>
</dbReference>
<dbReference type="CDD" id="cd07941">
    <property type="entry name" value="DRE_TIM_LeuA3"/>
    <property type="match status" value="1"/>
</dbReference>
<evidence type="ECO:0000256" key="5">
    <source>
        <dbReference type="ARBA" id="ARBA00022679"/>
    </source>
</evidence>
<dbReference type="InterPro" id="IPR005675">
    <property type="entry name" value="Citramal_synthase"/>
</dbReference>
<dbReference type="Proteomes" id="UP000677305">
    <property type="component" value="Chromosome"/>
</dbReference>
<evidence type="ECO:0000256" key="9">
    <source>
        <dbReference type="RuleBase" id="RU003523"/>
    </source>
</evidence>
<dbReference type="KEGG" id="vgu:HYG85_19330"/>
<comment type="similarity">
    <text evidence="2 9">Belongs to the alpha-IPM synthase/homocitrate synthase family.</text>
</comment>
<keyword evidence="3" id="KW-0028">Amino-acid biosynthesis</keyword>
<keyword evidence="6" id="KW-0100">Branched-chain amino acid biosynthesis</keyword>
<comment type="pathway">
    <text evidence="1">Amino-acid biosynthesis; L-isoleucine biosynthesis; 2-oxobutanoate from pyruvate: step 1/3.</text>
</comment>
<dbReference type="AlphaFoldDB" id="A0A8J8SDJ8"/>
<name>A0A8J8SDJ8_9FIRM</name>
<evidence type="ECO:0000313" key="11">
    <source>
        <dbReference type="EMBL" id="QUH30953.1"/>
    </source>
</evidence>
<dbReference type="Gene3D" id="1.10.238.260">
    <property type="match status" value="1"/>
</dbReference>
<dbReference type="PROSITE" id="PS00815">
    <property type="entry name" value="AIPM_HOMOCIT_SYNTH_1"/>
    <property type="match status" value="1"/>
</dbReference>
<dbReference type="InterPro" id="IPR013709">
    <property type="entry name" value="2-isopropylmalate_synth_dimer"/>
</dbReference>
<organism evidence="11 12">
    <name type="scientific">Vallitalea guaymasensis</name>
    <dbReference type="NCBI Taxonomy" id="1185412"/>
    <lineage>
        <taxon>Bacteria</taxon>
        <taxon>Bacillati</taxon>
        <taxon>Bacillota</taxon>
        <taxon>Clostridia</taxon>
        <taxon>Lachnospirales</taxon>
        <taxon>Vallitaleaceae</taxon>
        <taxon>Vallitalea</taxon>
    </lineage>
</organism>
<dbReference type="SUPFAM" id="SSF51569">
    <property type="entry name" value="Aldolase"/>
    <property type="match status" value="1"/>
</dbReference>
<evidence type="ECO:0000256" key="8">
    <source>
        <dbReference type="NCBIfam" id="TIGR00977"/>
    </source>
</evidence>
<dbReference type="InterPro" id="IPR054691">
    <property type="entry name" value="LeuA/HCS_post-cat"/>
</dbReference>
<accession>A0A8J8SDJ8</accession>
<dbReference type="NCBIfam" id="TIGR00977">
    <property type="entry name" value="citramal_synth"/>
    <property type="match status" value="1"/>
</dbReference>
<sequence>MIDRDIVLSCLLYRREYQLEKNIKIYDSTLRDGAQAEGISFSVEDKIKIVKALDELGVSYIEAGNPGSNPKDLEFFERIKSIELNNTKLTAFGSTRRRNIKVQDDANVKSLLLANSPVVAIFGKSWDFHVTDIINTTLEENLNMIKDTLAFFKEKGKEVVYDAEHFFDGYKANPEYAMKTLKTAIDGGADSLVLCDTNGGCMPNEIYEITKLVVDKYKTEVGIHCHNDCGMAVANSVMAVFAGAKQVQGTYIGFGERCGNANLSTVIGNLQVKNDYECINEENLELITDIARKVAEIANVSLDDKEPYVGRAAFTHKGGMHIDGVNKASKSFEHINPEIVGNERRFLMSEVAGRSTILKKIQKVAPDVKKDSPETIQIMDRLKELEHEGYQFEGAESTFELIIRKNLGKYKPFFKLENFKTIGEKPNDNGELTAFAMVKVKVDDKIKMAAAEGDGPVNALDKALRQALEVFYPELKKVHLTDYKVRVLDTKEATAAKVRVLISSTDGKHEWSTVGVSTDIINASLIALIDSIEVKLLRELTKKIKAYI</sequence>
<evidence type="ECO:0000259" key="10">
    <source>
        <dbReference type="PROSITE" id="PS50991"/>
    </source>
</evidence>
<evidence type="ECO:0000256" key="7">
    <source>
        <dbReference type="ARBA" id="ARBA00048263"/>
    </source>
</evidence>
<protein>
    <recommendedName>
        <fullName evidence="8">Citramalate synthase</fullName>
        <ecNumber evidence="8">2.3.3.21</ecNumber>
    </recommendedName>
</protein>
<dbReference type="EMBL" id="CP058561">
    <property type="protein sequence ID" value="QUH30953.1"/>
    <property type="molecule type" value="Genomic_DNA"/>
</dbReference>
<evidence type="ECO:0000256" key="6">
    <source>
        <dbReference type="ARBA" id="ARBA00023304"/>
    </source>
</evidence>
<dbReference type="PROSITE" id="PS00816">
    <property type="entry name" value="AIPM_HOMOCIT_SYNTH_2"/>
    <property type="match status" value="1"/>
</dbReference>
<evidence type="ECO:0000256" key="1">
    <source>
        <dbReference type="ARBA" id="ARBA00004743"/>
    </source>
</evidence>
<dbReference type="GO" id="GO:0003852">
    <property type="term" value="F:2-isopropylmalate synthase activity"/>
    <property type="evidence" value="ECO:0007669"/>
    <property type="project" value="InterPro"/>
</dbReference>
<evidence type="ECO:0000256" key="3">
    <source>
        <dbReference type="ARBA" id="ARBA00022605"/>
    </source>
</evidence>
<keyword evidence="5 9" id="KW-0808">Transferase</keyword>
<dbReference type="InterPro" id="IPR036230">
    <property type="entry name" value="LeuA_allosteric_dom_sf"/>
</dbReference>
<dbReference type="PANTHER" id="PTHR43538:SF1">
    <property type="entry name" value="(R)-CITRAMALATE SYNTHASE"/>
    <property type="match status" value="1"/>
</dbReference>
<dbReference type="Gene3D" id="3.20.20.70">
    <property type="entry name" value="Aldolase class I"/>
    <property type="match status" value="1"/>
</dbReference>
<proteinExistence type="inferred from homology"/>
<reference evidence="11 12" key="1">
    <citation type="submission" date="2020-07" db="EMBL/GenBank/DDBJ databases">
        <title>Vallitalea guaymasensis genome.</title>
        <authorList>
            <person name="Postec A."/>
        </authorList>
    </citation>
    <scope>NUCLEOTIDE SEQUENCE [LARGE SCALE GENOMIC DNA]</scope>
    <source>
        <strain evidence="11 12">Ra1766G1</strain>
    </source>
</reference>
<dbReference type="InterPro" id="IPR000891">
    <property type="entry name" value="PYR_CT"/>
</dbReference>
<dbReference type="SMART" id="SM00917">
    <property type="entry name" value="LeuA_dimer"/>
    <property type="match status" value="1"/>
</dbReference>
<dbReference type="GO" id="GO:0009098">
    <property type="term" value="P:L-leucine biosynthetic process"/>
    <property type="evidence" value="ECO:0007669"/>
    <property type="project" value="InterPro"/>
</dbReference>